<gene>
    <name evidence="2" type="ORF">CANCADRAFT_56998</name>
</gene>
<dbReference type="Proteomes" id="UP000095023">
    <property type="component" value="Unassembled WGS sequence"/>
</dbReference>
<evidence type="ECO:0000256" key="1">
    <source>
        <dbReference type="SAM" id="MobiDB-lite"/>
    </source>
</evidence>
<organism evidence="2 3">
    <name type="scientific">Tortispora caseinolytica NRRL Y-17796</name>
    <dbReference type="NCBI Taxonomy" id="767744"/>
    <lineage>
        <taxon>Eukaryota</taxon>
        <taxon>Fungi</taxon>
        <taxon>Dikarya</taxon>
        <taxon>Ascomycota</taxon>
        <taxon>Saccharomycotina</taxon>
        <taxon>Trigonopsidomycetes</taxon>
        <taxon>Trigonopsidales</taxon>
        <taxon>Trigonopsidaceae</taxon>
        <taxon>Tortispora</taxon>
    </lineage>
</organism>
<accession>A0A1E4TFN9</accession>
<keyword evidence="3" id="KW-1185">Reference proteome</keyword>
<protein>
    <submittedName>
        <fullName evidence="2">Uncharacterized protein</fullName>
    </submittedName>
</protein>
<evidence type="ECO:0000313" key="3">
    <source>
        <dbReference type="Proteomes" id="UP000095023"/>
    </source>
</evidence>
<sequence>MGRTWPSTDLAHSGSSKRRMTLSDAPQRQVDNVMVTLDTGNCWVVHMPVQRTGSGKATGSKRLVKAELSLITRSHHEQSLRRALDERHQIIGSSGR</sequence>
<proteinExistence type="predicted"/>
<evidence type="ECO:0000313" key="2">
    <source>
        <dbReference type="EMBL" id="ODV90488.1"/>
    </source>
</evidence>
<feature type="region of interest" description="Disordered" evidence="1">
    <location>
        <begin position="1"/>
        <end position="27"/>
    </location>
</feature>
<dbReference type="AlphaFoldDB" id="A0A1E4TFN9"/>
<dbReference type="EMBL" id="KV453842">
    <property type="protein sequence ID" value="ODV90488.1"/>
    <property type="molecule type" value="Genomic_DNA"/>
</dbReference>
<reference evidence="3" key="1">
    <citation type="submission" date="2016-02" db="EMBL/GenBank/DDBJ databases">
        <title>Comparative genomics of biotechnologically important yeasts.</title>
        <authorList>
            <consortium name="DOE Joint Genome Institute"/>
            <person name="Riley R."/>
            <person name="Haridas S."/>
            <person name="Wolfe K.H."/>
            <person name="Lopes M.R."/>
            <person name="Hittinger C.T."/>
            <person name="Goker M."/>
            <person name="Salamov A."/>
            <person name="Wisecaver J."/>
            <person name="Long T.M."/>
            <person name="Aerts A.L."/>
            <person name="Barry K."/>
            <person name="Choi C."/>
            <person name="Clum A."/>
            <person name="Coughlan A.Y."/>
            <person name="Deshpande S."/>
            <person name="Douglass A.P."/>
            <person name="Hanson S.J."/>
            <person name="Klenk H.-P."/>
            <person name="Labutti K."/>
            <person name="Lapidus A."/>
            <person name="Lindquist E."/>
            <person name="Lipzen A."/>
            <person name="Meier-Kolthoff J.P."/>
            <person name="Ohm R.A."/>
            <person name="Otillar R.P."/>
            <person name="Pangilinan J."/>
            <person name="Peng Y."/>
            <person name="Rokas A."/>
            <person name="Rosa C.A."/>
            <person name="Scheuner C."/>
            <person name="Sibirny A.A."/>
            <person name="Slot J.C."/>
            <person name="Stielow J.B."/>
            <person name="Sun H."/>
            <person name="Kurtzman C.P."/>
            <person name="Blackwell M."/>
            <person name="Jeffries T.W."/>
            <person name="Grigoriev I.V."/>
        </authorList>
    </citation>
    <scope>NUCLEOTIDE SEQUENCE [LARGE SCALE GENOMIC DNA]</scope>
    <source>
        <strain evidence="3">NRRL Y-17796</strain>
    </source>
</reference>
<name>A0A1E4TFN9_9ASCO</name>